<organism evidence="1 2">
    <name type="scientific">Aureibacter tunicatorum</name>
    <dbReference type="NCBI Taxonomy" id="866807"/>
    <lineage>
        <taxon>Bacteria</taxon>
        <taxon>Pseudomonadati</taxon>
        <taxon>Bacteroidota</taxon>
        <taxon>Cytophagia</taxon>
        <taxon>Cytophagales</taxon>
        <taxon>Persicobacteraceae</taxon>
        <taxon>Aureibacter</taxon>
    </lineage>
</organism>
<name>A0AAE3XK85_9BACT</name>
<dbReference type="InterPro" id="IPR016024">
    <property type="entry name" value="ARM-type_fold"/>
</dbReference>
<dbReference type="Gene3D" id="1.25.10.10">
    <property type="entry name" value="Leucine-rich Repeat Variant"/>
    <property type="match status" value="1"/>
</dbReference>
<keyword evidence="2" id="KW-1185">Reference proteome</keyword>
<proteinExistence type="predicted"/>
<dbReference type="Pfam" id="PF13646">
    <property type="entry name" value="HEAT_2"/>
    <property type="match status" value="1"/>
</dbReference>
<reference evidence="1" key="1">
    <citation type="submission" date="2023-07" db="EMBL/GenBank/DDBJ databases">
        <title>Genomic Encyclopedia of Type Strains, Phase IV (KMG-IV): sequencing the most valuable type-strain genomes for metagenomic binning, comparative biology and taxonomic classification.</title>
        <authorList>
            <person name="Goeker M."/>
        </authorList>
    </citation>
    <scope>NUCLEOTIDE SEQUENCE</scope>
    <source>
        <strain evidence="1">DSM 26174</strain>
    </source>
</reference>
<gene>
    <name evidence="1" type="ORF">HNQ88_001403</name>
</gene>
<evidence type="ECO:0000313" key="2">
    <source>
        <dbReference type="Proteomes" id="UP001185092"/>
    </source>
</evidence>
<sequence>MGHREHAFDLTEFDFPAEVKELLYLMMDRDGIKRKKARQMMVKRGEHAIPYLLQLVNVQHDQFRWEIVKSLEEISDKSLIPTFLTIMNKDENSDIRTIAAKGMARLGRLGIIPLLEMLIRGEHLFYLYDTSVYVLRSYNDFAENAEIESLIDKLLESEIPNTTVPPIAEKILNEMTGAHTGE</sequence>
<dbReference type="SUPFAM" id="SSF48371">
    <property type="entry name" value="ARM repeat"/>
    <property type="match status" value="1"/>
</dbReference>
<dbReference type="Proteomes" id="UP001185092">
    <property type="component" value="Unassembled WGS sequence"/>
</dbReference>
<protein>
    <submittedName>
        <fullName evidence="1">HEAT repeat protein</fullName>
    </submittedName>
</protein>
<dbReference type="RefSeq" id="WP_309937916.1">
    <property type="nucleotide sequence ID" value="NZ_AP025305.1"/>
</dbReference>
<dbReference type="AlphaFoldDB" id="A0AAE3XK85"/>
<accession>A0AAE3XK85</accession>
<dbReference type="EMBL" id="JAVDQD010000001">
    <property type="protein sequence ID" value="MDR6238427.1"/>
    <property type="molecule type" value="Genomic_DNA"/>
</dbReference>
<comment type="caution">
    <text evidence="1">The sequence shown here is derived from an EMBL/GenBank/DDBJ whole genome shotgun (WGS) entry which is preliminary data.</text>
</comment>
<dbReference type="InterPro" id="IPR011989">
    <property type="entry name" value="ARM-like"/>
</dbReference>
<evidence type="ECO:0000313" key="1">
    <source>
        <dbReference type="EMBL" id="MDR6238427.1"/>
    </source>
</evidence>